<keyword evidence="2 4" id="KW-0694">RNA-binding</keyword>
<name>A0A8X6LXY3_TRICU</name>
<dbReference type="SUPFAM" id="SSF54928">
    <property type="entry name" value="RNA-binding domain, RBD"/>
    <property type="match status" value="1"/>
</dbReference>
<dbReference type="PANTHER" id="PTHR48038">
    <property type="entry name" value="RIBONUCLEOPROTEIN RB97D"/>
    <property type="match status" value="1"/>
</dbReference>
<reference evidence="7" key="1">
    <citation type="submission" date="2020-07" db="EMBL/GenBank/DDBJ databases">
        <title>Multicomponent nature underlies the extraordinary mechanical properties of spider dragline silk.</title>
        <authorList>
            <person name="Kono N."/>
            <person name="Nakamura H."/>
            <person name="Mori M."/>
            <person name="Yoshida Y."/>
            <person name="Ohtoshi R."/>
            <person name="Malay A.D."/>
            <person name="Moran D.A.P."/>
            <person name="Tomita M."/>
            <person name="Numata K."/>
            <person name="Arakawa K."/>
        </authorList>
    </citation>
    <scope>NUCLEOTIDE SEQUENCE</scope>
</reference>
<evidence type="ECO:0000256" key="5">
    <source>
        <dbReference type="SAM" id="MobiDB-lite"/>
    </source>
</evidence>
<dbReference type="PANTHER" id="PTHR48038:SF3">
    <property type="entry name" value="SPLICING FACTOR, ARGININE_SERINE-RICH 1-RELATED"/>
    <property type="match status" value="1"/>
</dbReference>
<keyword evidence="3" id="KW-0539">Nucleus</keyword>
<proteinExistence type="predicted"/>
<dbReference type="Pfam" id="PF00076">
    <property type="entry name" value="RRM_1"/>
    <property type="match status" value="1"/>
</dbReference>
<protein>
    <submittedName>
        <fullName evidence="7">RRM domain-containing protein</fullName>
    </submittedName>
</protein>
<comment type="caution">
    <text evidence="7">The sequence shown here is derived from an EMBL/GenBank/DDBJ whole genome shotgun (WGS) entry which is preliminary data.</text>
</comment>
<evidence type="ECO:0000256" key="3">
    <source>
        <dbReference type="ARBA" id="ARBA00023242"/>
    </source>
</evidence>
<dbReference type="GO" id="GO:0005634">
    <property type="term" value="C:nucleus"/>
    <property type="evidence" value="ECO:0007669"/>
    <property type="project" value="UniProtKB-SubCell"/>
</dbReference>
<keyword evidence="8" id="KW-1185">Reference proteome</keyword>
<feature type="compositionally biased region" description="Polar residues" evidence="5">
    <location>
        <begin position="167"/>
        <end position="176"/>
    </location>
</feature>
<dbReference type="InterPro" id="IPR035979">
    <property type="entry name" value="RBD_domain_sf"/>
</dbReference>
<comment type="subcellular location">
    <subcellularLocation>
        <location evidence="1">Nucleus</location>
    </subcellularLocation>
</comment>
<evidence type="ECO:0000259" key="6">
    <source>
        <dbReference type="PROSITE" id="PS50102"/>
    </source>
</evidence>
<feature type="domain" description="RRM" evidence="6">
    <location>
        <begin position="51"/>
        <end position="103"/>
    </location>
</feature>
<sequence length="176" mass="19445">LKVNSILNLATTYNIRNCVEHSAQNRRHLCEYLWRSRKCELHSQQIYLKRFKYKNGTQVWVARNPPGFAFIDFEDDEAADEAIKEMNGATINGSEIRVDVSRSNGRRGRGGFRGSRNDGFSRGGRGGYDSGFRRGGGGGGGYRGGRGGGSRYGGGDYGSGGYRSRSPMGQRNESSW</sequence>
<feature type="compositionally biased region" description="Gly residues" evidence="5">
    <location>
        <begin position="121"/>
        <end position="161"/>
    </location>
</feature>
<dbReference type="EMBL" id="BMAO01018800">
    <property type="protein sequence ID" value="GFR26065.1"/>
    <property type="molecule type" value="Genomic_DNA"/>
</dbReference>
<dbReference type="OrthoDB" id="5970at2759"/>
<dbReference type="InterPro" id="IPR012677">
    <property type="entry name" value="Nucleotide-bd_a/b_plait_sf"/>
</dbReference>
<accession>A0A8X6LXY3</accession>
<feature type="region of interest" description="Disordered" evidence="5">
    <location>
        <begin position="101"/>
        <end position="176"/>
    </location>
</feature>
<organism evidence="7 8">
    <name type="scientific">Trichonephila clavata</name>
    <name type="common">Joro spider</name>
    <name type="synonym">Nephila clavata</name>
    <dbReference type="NCBI Taxonomy" id="2740835"/>
    <lineage>
        <taxon>Eukaryota</taxon>
        <taxon>Metazoa</taxon>
        <taxon>Ecdysozoa</taxon>
        <taxon>Arthropoda</taxon>
        <taxon>Chelicerata</taxon>
        <taxon>Arachnida</taxon>
        <taxon>Araneae</taxon>
        <taxon>Araneomorphae</taxon>
        <taxon>Entelegynae</taxon>
        <taxon>Araneoidea</taxon>
        <taxon>Nephilidae</taxon>
        <taxon>Trichonephila</taxon>
    </lineage>
</organism>
<dbReference type="InterPro" id="IPR000504">
    <property type="entry name" value="RRM_dom"/>
</dbReference>
<feature type="non-terminal residue" evidence="7">
    <location>
        <position position="176"/>
    </location>
</feature>
<evidence type="ECO:0000256" key="4">
    <source>
        <dbReference type="PROSITE-ProRule" id="PRU00176"/>
    </source>
</evidence>
<evidence type="ECO:0000313" key="7">
    <source>
        <dbReference type="EMBL" id="GFR26065.1"/>
    </source>
</evidence>
<dbReference type="PROSITE" id="PS50102">
    <property type="entry name" value="RRM"/>
    <property type="match status" value="1"/>
</dbReference>
<evidence type="ECO:0000313" key="8">
    <source>
        <dbReference type="Proteomes" id="UP000887116"/>
    </source>
</evidence>
<evidence type="ECO:0000256" key="1">
    <source>
        <dbReference type="ARBA" id="ARBA00004123"/>
    </source>
</evidence>
<dbReference type="AlphaFoldDB" id="A0A8X6LXY3"/>
<dbReference type="Gene3D" id="3.30.70.330">
    <property type="match status" value="1"/>
</dbReference>
<dbReference type="GO" id="GO:0003723">
    <property type="term" value="F:RNA binding"/>
    <property type="evidence" value="ECO:0007669"/>
    <property type="project" value="UniProtKB-UniRule"/>
</dbReference>
<dbReference type="Proteomes" id="UP000887116">
    <property type="component" value="Unassembled WGS sequence"/>
</dbReference>
<evidence type="ECO:0000256" key="2">
    <source>
        <dbReference type="ARBA" id="ARBA00022884"/>
    </source>
</evidence>
<gene>
    <name evidence="7" type="primary">AVEN_181236_1</name>
    <name evidence="7" type="ORF">TNCT_568771</name>
</gene>